<dbReference type="AlphaFoldDB" id="A0A517YG58"/>
<dbReference type="Gene3D" id="3.30.1120.10">
    <property type="match status" value="1"/>
</dbReference>
<evidence type="ECO:0000313" key="5">
    <source>
        <dbReference type="Proteomes" id="UP000315017"/>
    </source>
</evidence>
<evidence type="ECO:0000313" key="4">
    <source>
        <dbReference type="EMBL" id="QDU29217.1"/>
    </source>
</evidence>
<name>A0A517YG58_9BACT</name>
<dbReference type="EMBL" id="CP036274">
    <property type="protein sequence ID" value="QDU29217.1"/>
    <property type="molecule type" value="Genomic_DNA"/>
</dbReference>
<dbReference type="Gene3D" id="3.40.720.10">
    <property type="entry name" value="Alkaline Phosphatase, subunit A"/>
    <property type="match status" value="1"/>
</dbReference>
<feature type="domain" description="Sulfatase N-terminal" evidence="3">
    <location>
        <begin position="36"/>
        <end position="343"/>
    </location>
</feature>
<dbReference type="PANTHER" id="PTHR42693:SF53">
    <property type="entry name" value="ENDO-4-O-SULFATASE"/>
    <property type="match status" value="1"/>
</dbReference>
<gene>
    <name evidence="4" type="primary">atsA_46</name>
    <name evidence="4" type="ORF">ETAA8_43240</name>
</gene>
<proteinExistence type="inferred from homology"/>
<keyword evidence="2 4" id="KW-0378">Hydrolase</keyword>
<accession>A0A517YG58</accession>
<comment type="similarity">
    <text evidence="1">Belongs to the sulfatase family.</text>
</comment>
<dbReference type="CDD" id="cd16026">
    <property type="entry name" value="GALNS_like"/>
    <property type="match status" value="1"/>
</dbReference>
<organism evidence="4 5">
    <name type="scientific">Anatilimnocola aggregata</name>
    <dbReference type="NCBI Taxonomy" id="2528021"/>
    <lineage>
        <taxon>Bacteria</taxon>
        <taxon>Pseudomonadati</taxon>
        <taxon>Planctomycetota</taxon>
        <taxon>Planctomycetia</taxon>
        <taxon>Pirellulales</taxon>
        <taxon>Pirellulaceae</taxon>
        <taxon>Anatilimnocola</taxon>
    </lineage>
</organism>
<dbReference type="InterPro" id="IPR050738">
    <property type="entry name" value="Sulfatase"/>
</dbReference>
<keyword evidence="5" id="KW-1185">Reference proteome</keyword>
<protein>
    <submittedName>
        <fullName evidence="4">Arylsulfatase</fullName>
        <ecNumber evidence="4">3.1.6.1</ecNumber>
    </submittedName>
</protein>
<dbReference type="GO" id="GO:0004065">
    <property type="term" value="F:arylsulfatase activity"/>
    <property type="evidence" value="ECO:0007669"/>
    <property type="project" value="UniProtKB-EC"/>
</dbReference>
<dbReference type="RefSeq" id="WP_145092731.1">
    <property type="nucleotide sequence ID" value="NZ_CP036274.1"/>
</dbReference>
<evidence type="ECO:0000256" key="2">
    <source>
        <dbReference type="ARBA" id="ARBA00022801"/>
    </source>
</evidence>
<dbReference type="EC" id="3.1.6.1" evidence="4"/>
<dbReference type="KEGG" id="aagg:ETAA8_43240"/>
<reference evidence="4 5" key="1">
    <citation type="submission" date="2019-02" db="EMBL/GenBank/DDBJ databases">
        <title>Deep-cultivation of Planctomycetes and their phenomic and genomic characterization uncovers novel biology.</title>
        <authorList>
            <person name="Wiegand S."/>
            <person name="Jogler M."/>
            <person name="Boedeker C."/>
            <person name="Pinto D."/>
            <person name="Vollmers J."/>
            <person name="Rivas-Marin E."/>
            <person name="Kohn T."/>
            <person name="Peeters S.H."/>
            <person name="Heuer A."/>
            <person name="Rast P."/>
            <person name="Oberbeckmann S."/>
            <person name="Bunk B."/>
            <person name="Jeske O."/>
            <person name="Meyerdierks A."/>
            <person name="Storesund J.E."/>
            <person name="Kallscheuer N."/>
            <person name="Luecker S."/>
            <person name="Lage O.M."/>
            <person name="Pohl T."/>
            <person name="Merkel B.J."/>
            <person name="Hornburger P."/>
            <person name="Mueller R.-W."/>
            <person name="Bruemmer F."/>
            <person name="Labrenz M."/>
            <person name="Spormann A.M."/>
            <person name="Op den Camp H."/>
            <person name="Overmann J."/>
            <person name="Amann R."/>
            <person name="Jetten M.S.M."/>
            <person name="Mascher T."/>
            <person name="Medema M.H."/>
            <person name="Devos D.P."/>
            <person name="Kaster A.-K."/>
            <person name="Ovreas L."/>
            <person name="Rohde M."/>
            <person name="Galperin M.Y."/>
            <person name="Jogler C."/>
        </authorList>
    </citation>
    <scope>NUCLEOTIDE SEQUENCE [LARGE SCALE GENOMIC DNA]</scope>
    <source>
        <strain evidence="4 5">ETA_A8</strain>
    </source>
</reference>
<dbReference type="PANTHER" id="PTHR42693">
    <property type="entry name" value="ARYLSULFATASE FAMILY MEMBER"/>
    <property type="match status" value="1"/>
</dbReference>
<dbReference type="Pfam" id="PF14707">
    <property type="entry name" value="Sulfatase_C"/>
    <property type="match status" value="1"/>
</dbReference>
<dbReference type="OrthoDB" id="9783154at2"/>
<dbReference type="Pfam" id="PF00884">
    <property type="entry name" value="Sulfatase"/>
    <property type="match status" value="1"/>
</dbReference>
<evidence type="ECO:0000259" key="3">
    <source>
        <dbReference type="Pfam" id="PF00884"/>
    </source>
</evidence>
<sequence>MRLLHRLATLIIAAGLFCISFRPVIAEQNAASSRVPNIVLILADDLGYADLGCYGARDIRTPNIDRLAKEGTRYTSFCVAQSVCTASRAALMSGCYPHRIGMAGALNHTSKVGIHADELLLPELLHKRGYATACFGKWHLGTKPVFFPTRNGFDQWAGLPYSNDNGPLHPTVRDIPALPFYRNDEVTETDPDQSQFTKRFTRLSIEFVTANKDKPFFLYLPQVMPHVPIFASPEFKGKSKRGLYGDVVEELDAGVGELMRALDDLQLAENTLVIFLSDNGPFLSYGDHAGRAEPFREGKLTTFEGGHRMPFIVRWPSKVPAAQVRNELITALDLLPSLATITGAKLPTLAIDGVDLSPLLLGKEQSQGRDSFAYYSASELHAVRKRNWKLHFPHEYLTVAGPPGVGGKPANFANMKPNSIEQSGIRGIASRHGYRVEKIEQSLFDLLADPGEMKNVAADNAAIVTELSKLGDQFRSELGDSLSQVKGAGLRPAGLSE</sequence>
<dbReference type="InterPro" id="IPR000917">
    <property type="entry name" value="Sulfatase_N"/>
</dbReference>
<evidence type="ECO:0000256" key="1">
    <source>
        <dbReference type="ARBA" id="ARBA00008779"/>
    </source>
</evidence>
<dbReference type="InterPro" id="IPR017850">
    <property type="entry name" value="Alkaline_phosphatase_core_sf"/>
</dbReference>
<dbReference type="Proteomes" id="UP000315017">
    <property type="component" value="Chromosome"/>
</dbReference>
<dbReference type="SUPFAM" id="SSF53649">
    <property type="entry name" value="Alkaline phosphatase-like"/>
    <property type="match status" value="1"/>
</dbReference>